<dbReference type="Pfam" id="PF07993">
    <property type="entry name" value="NAD_binding_4"/>
    <property type="match status" value="1"/>
</dbReference>
<keyword evidence="3 4" id="KW-0443">Lipid metabolism</keyword>
<keyword evidence="4" id="KW-0560">Oxidoreductase</keyword>
<dbReference type="InParanoid" id="A0A2G5EWK7"/>
<dbReference type="EC" id="1.2.1.84" evidence="4"/>
<protein>
    <recommendedName>
        <fullName evidence="4">Fatty acyl-CoA reductase</fullName>
        <ecNumber evidence="4">1.2.1.84</ecNumber>
    </recommendedName>
</protein>
<evidence type="ECO:0000256" key="1">
    <source>
        <dbReference type="ARBA" id="ARBA00005928"/>
    </source>
</evidence>
<accession>A0A2G5EWK7</accession>
<proteinExistence type="inferred from homology"/>
<feature type="domain" description="Fatty acyl-CoA reductase C-terminal" evidence="5">
    <location>
        <begin position="427"/>
        <end position="500"/>
    </location>
</feature>
<dbReference type="GO" id="GO:0035336">
    <property type="term" value="P:long-chain fatty-acyl-CoA metabolic process"/>
    <property type="evidence" value="ECO:0007669"/>
    <property type="project" value="TreeGrafter"/>
</dbReference>
<dbReference type="STRING" id="218851.A0A2G5EWK7"/>
<keyword evidence="8" id="KW-1185">Reference proteome</keyword>
<comment type="similarity">
    <text evidence="1 4">Belongs to the fatty acyl-CoA reductase family.</text>
</comment>
<evidence type="ECO:0000259" key="6">
    <source>
        <dbReference type="Pfam" id="PF07993"/>
    </source>
</evidence>
<dbReference type="EMBL" id="KZ305021">
    <property type="protein sequence ID" value="PIA60101.1"/>
    <property type="molecule type" value="Genomic_DNA"/>
</dbReference>
<dbReference type="Pfam" id="PF03015">
    <property type="entry name" value="Sterile"/>
    <property type="match status" value="1"/>
</dbReference>
<dbReference type="SUPFAM" id="SSF51735">
    <property type="entry name" value="NAD(P)-binding Rossmann-fold domains"/>
    <property type="match status" value="1"/>
</dbReference>
<evidence type="ECO:0000313" key="7">
    <source>
        <dbReference type="EMBL" id="PIA60101.1"/>
    </source>
</evidence>
<dbReference type="AlphaFoldDB" id="A0A2G5EWK7"/>
<name>A0A2G5EWK7_AQUCA</name>
<dbReference type="CDD" id="cd05236">
    <property type="entry name" value="FAR-N_SDR_e"/>
    <property type="match status" value="1"/>
</dbReference>
<dbReference type="GO" id="GO:0010345">
    <property type="term" value="P:suberin biosynthetic process"/>
    <property type="evidence" value="ECO:0007669"/>
    <property type="project" value="TreeGrafter"/>
</dbReference>
<feature type="non-terminal residue" evidence="7">
    <location>
        <position position="1"/>
    </location>
</feature>
<keyword evidence="4" id="KW-0521">NADP</keyword>
<evidence type="ECO:0000313" key="8">
    <source>
        <dbReference type="Proteomes" id="UP000230069"/>
    </source>
</evidence>
<evidence type="ECO:0000256" key="4">
    <source>
        <dbReference type="RuleBase" id="RU363097"/>
    </source>
</evidence>
<keyword evidence="2 4" id="KW-0444">Lipid biosynthesis</keyword>
<comment type="function">
    <text evidence="4">Catalyzes the reduction of fatty acyl-CoA to fatty alcohols.</text>
</comment>
<dbReference type="CDD" id="cd09071">
    <property type="entry name" value="FAR_C"/>
    <property type="match status" value="1"/>
</dbReference>
<feature type="domain" description="Thioester reductase (TE)" evidence="6">
    <location>
        <begin position="25"/>
        <end position="332"/>
    </location>
</feature>
<evidence type="ECO:0000259" key="5">
    <source>
        <dbReference type="Pfam" id="PF03015"/>
    </source>
</evidence>
<gene>
    <name evidence="7" type="ORF">AQUCO_00400769v1</name>
</gene>
<dbReference type="InterPro" id="IPR036291">
    <property type="entry name" value="NAD(P)-bd_dom_sf"/>
</dbReference>
<dbReference type="PANTHER" id="PTHR11011">
    <property type="entry name" value="MALE STERILITY PROTEIN 2-RELATED"/>
    <property type="match status" value="1"/>
</dbReference>
<dbReference type="Proteomes" id="UP000230069">
    <property type="component" value="Unassembled WGS sequence"/>
</dbReference>
<dbReference type="Gene3D" id="3.40.50.720">
    <property type="entry name" value="NAD(P)-binding Rossmann-like Domain"/>
    <property type="match status" value="1"/>
</dbReference>
<evidence type="ECO:0000256" key="2">
    <source>
        <dbReference type="ARBA" id="ARBA00022516"/>
    </source>
</evidence>
<evidence type="ECO:0000256" key="3">
    <source>
        <dbReference type="ARBA" id="ARBA00023098"/>
    </source>
</evidence>
<comment type="catalytic activity">
    <reaction evidence="4">
        <text>a long-chain fatty acyl-CoA + 2 NADPH + 2 H(+) = a long-chain primary fatty alcohol + 2 NADP(+) + CoA</text>
        <dbReference type="Rhea" id="RHEA:52716"/>
        <dbReference type="ChEBI" id="CHEBI:15378"/>
        <dbReference type="ChEBI" id="CHEBI:57287"/>
        <dbReference type="ChEBI" id="CHEBI:57783"/>
        <dbReference type="ChEBI" id="CHEBI:58349"/>
        <dbReference type="ChEBI" id="CHEBI:77396"/>
        <dbReference type="ChEBI" id="CHEBI:83139"/>
        <dbReference type="EC" id="1.2.1.84"/>
    </reaction>
</comment>
<dbReference type="InterPro" id="IPR033640">
    <property type="entry name" value="FAR_C"/>
</dbReference>
<dbReference type="InterPro" id="IPR026055">
    <property type="entry name" value="FAR"/>
</dbReference>
<dbReference type="InterPro" id="IPR013120">
    <property type="entry name" value="FAR_NAD-bd"/>
</dbReference>
<dbReference type="PANTHER" id="PTHR11011:SF45">
    <property type="entry name" value="FATTY ACYL-COA REDUCTASE CG8306-RELATED"/>
    <property type="match status" value="1"/>
</dbReference>
<dbReference type="OrthoDB" id="429813at2759"/>
<reference evidence="7 8" key="1">
    <citation type="submission" date="2017-09" db="EMBL/GenBank/DDBJ databases">
        <title>WGS assembly of Aquilegia coerulea Goldsmith.</title>
        <authorList>
            <person name="Hodges S."/>
            <person name="Kramer E."/>
            <person name="Nordborg M."/>
            <person name="Tomkins J."/>
            <person name="Borevitz J."/>
            <person name="Derieg N."/>
            <person name="Yan J."/>
            <person name="Mihaltcheva S."/>
            <person name="Hayes R.D."/>
            <person name="Rokhsar D."/>
        </authorList>
    </citation>
    <scope>NUCLEOTIDE SEQUENCE [LARGE SCALE GENOMIC DNA]</scope>
    <source>
        <strain evidence="8">cv. Goldsmith</strain>
    </source>
</reference>
<sequence>TKSKKLVNSNGIGIVNFLRGKVFLITGATGFLGKVLVEKILRTIPDVGKIYLLIKAKDKEAATERLKNEIIGTELFKRMEQSYGNFYQEFMLNKLVPVVGNVGEAGLGMEVGLADQIANEVDIIVHSAANTTFDERLDVSININTLGPCRMMSFAKTCKGLKLFMHVSTAYANGQREGTITEKPFHMGDQSIASERAGLKIDHIIPHFDVEAEIKLAFDARNTSTNDKFVTKKMKHLGAERAKMHGWHDTYVFAKAMGEMMIESQREDIPVVIIRPTTIESTYKEPIPGWIEGIRMIDPLILAYGKGELPGFLADVHGVIDTIPVDMVANGMIAAMAKHGNVKGPRLNVYNIASSVVNPMTYKDLFVDYFYEYFNSSPYMDLKRGPIINIEKMKVFNTMDEFDSHIQAEFVRRSANFPLHESQSLSRRLQRSLDVTKHFAYVYEPYTFYKGRFDNTNMQKLMEEMSEEEQKSFDMDVGSIEWKDYICNIHIPGLLRHVLKGRGL</sequence>
<dbReference type="GO" id="GO:0080019">
    <property type="term" value="F:alcohol-forming very long-chain fatty acyl-CoA reductase activity"/>
    <property type="evidence" value="ECO:0007669"/>
    <property type="project" value="InterPro"/>
</dbReference>
<organism evidence="7 8">
    <name type="scientific">Aquilegia coerulea</name>
    <name type="common">Rocky mountain columbine</name>
    <dbReference type="NCBI Taxonomy" id="218851"/>
    <lineage>
        <taxon>Eukaryota</taxon>
        <taxon>Viridiplantae</taxon>
        <taxon>Streptophyta</taxon>
        <taxon>Embryophyta</taxon>
        <taxon>Tracheophyta</taxon>
        <taxon>Spermatophyta</taxon>
        <taxon>Magnoliopsida</taxon>
        <taxon>Ranunculales</taxon>
        <taxon>Ranunculaceae</taxon>
        <taxon>Thalictroideae</taxon>
        <taxon>Aquilegia</taxon>
    </lineage>
</organism>
<dbReference type="GO" id="GO:0102965">
    <property type="term" value="F:alcohol-forming long-chain fatty acyl-CoA reductase activity"/>
    <property type="evidence" value="ECO:0007669"/>
    <property type="project" value="UniProtKB-EC"/>
</dbReference>